<evidence type="ECO:0000313" key="2">
    <source>
        <dbReference type="EMBL" id="SBQ45526.1"/>
    </source>
</evidence>
<feature type="transmembrane region" description="Helical" evidence="1">
    <location>
        <begin position="30"/>
        <end position="48"/>
    </location>
</feature>
<reference evidence="2" key="1">
    <citation type="submission" date="2016-05" db="EMBL/GenBank/DDBJ databases">
        <authorList>
            <person name="Lavstsen T."/>
            <person name="Jespersen J.S."/>
        </authorList>
    </citation>
    <scope>NUCLEOTIDE SEQUENCE</scope>
    <source>
        <tissue evidence="2">Brain</tissue>
    </source>
</reference>
<dbReference type="AlphaFoldDB" id="A0A1A8EGD4"/>
<sequence length="70" mass="7934">MHLHEGMMFTLRGCCQIPLIMASGQQKNSVSSFCQLIIVVCITCMSGFTKKLVIRGKNDQKQNHTQKLFM</sequence>
<dbReference type="EMBL" id="HAEA01017045">
    <property type="protein sequence ID" value="SBQ45526.1"/>
    <property type="molecule type" value="Transcribed_RNA"/>
</dbReference>
<name>A0A1A8EGD4_NOTKA</name>
<protein>
    <submittedName>
        <fullName evidence="2">Uncharacterized protein</fullName>
    </submittedName>
</protein>
<keyword evidence="1" id="KW-1133">Transmembrane helix</keyword>
<keyword evidence="1" id="KW-0472">Membrane</keyword>
<proteinExistence type="predicted"/>
<gene>
    <name evidence="2" type="primary">Nfu_g_1_016970</name>
</gene>
<reference evidence="2" key="2">
    <citation type="submission" date="2016-06" db="EMBL/GenBank/DDBJ databases">
        <title>The genome of a short-lived fish provides insights into sex chromosome evolution and the genetic control of aging.</title>
        <authorList>
            <person name="Reichwald K."/>
            <person name="Felder M."/>
            <person name="Petzold A."/>
            <person name="Koch P."/>
            <person name="Groth M."/>
            <person name="Platzer M."/>
        </authorList>
    </citation>
    <scope>NUCLEOTIDE SEQUENCE</scope>
    <source>
        <tissue evidence="2">Brain</tissue>
    </source>
</reference>
<keyword evidence="1" id="KW-0812">Transmembrane</keyword>
<organism evidence="2">
    <name type="scientific">Nothobranchius kadleci</name>
    <name type="common">African annual killifish</name>
    <dbReference type="NCBI Taxonomy" id="1051664"/>
    <lineage>
        <taxon>Eukaryota</taxon>
        <taxon>Metazoa</taxon>
        <taxon>Chordata</taxon>
        <taxon>Craniata</taxon>
        <taxon>Vertebrata</taxon>
        <taxon>Euteleostomi</taxon>
        <taxon>Actinopterygii</taxon>
        <taxon>Neopterygii</taxon>
        <taxon>Teleostei</taxon>
        <taxon>Neoteleostei</taxon>
        <taxon>Acanthomorphata</taxon>
        <taxon>Ovalentaria</taxon>
        <taxon>Atherinomorphae</taxon>
        <taxon>Cyprinodontiformes</taxon>
        <taxon>Nothobranchiidae</taxon>
        <taxon>Nothobranchius</taxon>
    </lineage>
</organism>
<evidence type="ECO:0000256" key="1">
    <source>
        <dbReference type="SAM" id="Phobius"/>
    </source>
</evidence>
<accession>A0A1A8EGD4</accession>
<feature type="non-terminal residue" evidence="2">
    <location>
        <position position="70"/>
    </location>
</feature>